<dbReference type="Proteomes" id="UP000199075">
    <property type="component" value="Unassembled WGS sequence"/>
</dbReference>
<dbReference type="InterPro" id="IPR043128">
    <property type="entry name" value="Rev_trsase/Diguanyl_cyclase"/>
</dbReference>
<dbReference type="Pfam" id="PF13185">
    <property type="entry name" value="GAF_2"/>
    <property type="match status" value="1"/>
</dbReference>
<dbReference type="PANTHER" id="PTHR46663">
    <property type="entry name" value="DIGUANYLATE CYCLASE DGCT-RELATED"/>
    <property type="match status" value="1"/>
</dbReference>
<dbReference type="CDD" id="cd01949">
    <property type="entry name" value="GGDEF"/>
    <property type="match status" value="1"/>
</dbReference>
<keyword evidence="4" id="KW-1185">Reference proteome</keyword>
<proteinExistence type="predicted"/>
<gene>
    <name evidence="3" type="ORF">SAMN04487957_11429</name>
</gene>
<sequence>MNETTDPQSLLQAPVFGARLEAVIRPLLRLLEEVTGLHSTYFTLIDEAGGVQRIVYARNSGSLEIPEGLSVPWEDTLCRRAILEGRRYTADVASCWGDSEAARALGLQTYLSEPICLGDETLLGTLCAASDQAIEVSAEAMETLDTFAELIARYVDSERLLRQLVSENRTLAQHANTDPLTGIANRRALLQELTRRLGEAASAGARLHVAFIDLDGFKEINDTHGHDAGDRFLIEMARRLESNCRPDDLVARFGGDEFVVVRHAGEPSEAERHAFKAALEALTAGEFRVCGEIIPYTGASVGVITSTPSDTDAMTLLQLSDAEMYTRKRARKGDSDAPLPAAPRTDG</sequence>
<dbReference type="SUPFAM" id="SSF55781">
    <property type="entry name" value="GAF domain-like"/>
    <property type="match status" value="1"/>
</dbReference>
<feature type="region of interest" description="Disordered" evidence="1">
    <location>
        <begin position="328"/>
        <end position="347"/>
    </location>
</feature>
<dbReference type="NCBIfam" id="TIGR00254">
    <property type="entry name" value="GGDEF"/>
    <property type="match status" value="1"/>
</dbReference>
<accession>A0A1H0N4A9</accession>
<dbReference type="Gene3D" id="3.30.70.270">
    <property type="match status" value="1"/>
</dbReference>
<dbReference type="PANTHER" id="PTHR46663:SF4">
    <property type="entry name" value="DIGUANYLATE CYCLASE DGCT-RELATED"/>
    <property type="match status" value="1"/>
</dbReference>
<protein>
    <submittedName>
        <fullName evidence="3">Diguanylate cyclase</fullName>
    </submittedName>
</protein>
<dbReference type="Gene3D" id="3.30.450.40">
    <property type="match status" value="1"/>
</dbReference>
<evidence type="ECO:0000313" key="3">
    <source>
        <dbReference type="EMBL" id="SDO87549.1"/>
    </source>
</evidence>
<organism evidence="3 4">
    <name type="scientific">Halomonas shengliensis</name>
    <dbReference type="NCBI Taxonomy" id="419597"/>
    <lineage>
        <taxon>Bacteria</taxon>
        <taxon>Pseudomonadati</taxon>
        <taxon>Pseudomonadota</taxon>
        <taxon>Gammaproteobacteria</taxon>
        <taxon>Oceanospirillales</taxon>
        <taxon>Halomonadaceae</taxon>
        <taxon>Halomonas</taxon>
    </lineage>
</organism>
<dbReference type="InterPro" id="IPR003018">
    <property type="entry name" value="GAF"/>
</dbReference>
<dbReference type="AlphaFoldDB" id="A0A1H0N4A9"/>
<dbReference type="SUPFAM" id="SSF55073">
    <property type="entry name" value="Nucleotide cyclase"/>
    <property type="match status" value="1"/>
</dbReference>
<dbReference type="SMART" id="SM00065">
    <property type="entry name" value="GAF"/>
    <property type="match status" value="1"/>
</dbReference>
<dbReference type="PROSITE" id="PS50887">
    <property type="entry name" value="GGDEF"/>
    <property type="match status" value="1"/>
</dbReference>
<dbReference type="Pfam" id="PF00990">
    <property type="entry name" value="GGDEF"/>
    <property type="match status" value="1"/>
</dbReference>
<dbReference type="SMART" id="SM00267">
    <property type="entry name" value="GGDEF"/>
    <property type="match status" value="1"/>
</dbReference>
<dbReference type="EMBL" id="FNIV01000014">
    <property type="protein sequence ID" value="SDO87549.1"/>
    <property type="molecule type" value="Genomic_DNA"/>
</dbReference>
<dbReference type="InterPro" id="IPR029787">
    <property type="entry name" value="Nucleotide_cyclase"/>
</dbReference>
<evidence type="ECO:0000313" key="4">
    <source>
        <dbReference type="Proteomes" id="UP000199075"/>
    </source>
</evidence>
<dbReference type="OrthoDB" id="9812358at2"/>
<evidence type="ECO:0000256" key="1">
    <source>
        <dbReference type="SAM" id="MobiDB-lite"/>
    </source>
</evidence>
<dbReference type="InterPro" id="IPR000160">
    <property type="entry name" value="GGDEF_dom"/>
</dbReference>
<feature type="domain" description="GGDEF" evidence="2">
    <location>
        <begin position="205"/>
        <end position="342"/>
    </location>
</feature>
<dbReference type="STRING" id="419597.SAMN04487957_11429"/>
<dbReference type="RefSeq" id="WP_089680932.1">
    <property type="nucleotide sequence ID" value="NZ_FNIV01000014.1"/>
</dbReference>
<reference evidence="4" key="1">
    <citation type="submission" date="2016-10" db="EMBL/GenBank/DDBJ databases">
        <authorList>
            <person name="Varghese N."/>
            <person name="Submissions S."/>
        </authorList>
    </citation>
    <scope>NUCLEOTIDE SEQUENCE [LARGE SCALE GENOMIC DNA]</scope>
    <source>
        <strain evidence="4">CGMCC 1.6444</strain>
    </source>
</reference>
<dbReference type="InterPro" id="IPR029016">
    <property type="entry name" value="GAF-like_dom_sf"/>
</dbReference>
<evidence type="ECO:0000259" key="2">
    <source>
        <dbReference type="PROSITE" id="PS50887"/>
    </source>
</evidence>
<dbReference type="InterPro" id="IPR052163">
    <property type="entry name" value="DGC-Regulatory_Protein"/>
</dbReference>
<name>A0A1H0N4A9_9GAMM</name>